<feature type="domain" description="Leucine-binding protein" evidence="4">
    <location>
        <begin position="33"/>
        <end position="382"/>
    </location>
</feature>
<dbReference type="HOGENOM" id="CLU_027128_7_0_7"/>
<dbReference type="Gene3D" id="3.40.50.2300">
    <property type="match status" value="2"/>
</dbReference>
<dbReference type="PANTHER" id="PTHR47235">
    <property type="entry name" value="BLR6548 PROTEIN"/>
    <property type="match status" value="1"/>
</dbReference>
<dbReference type="SUPFAM" id="SSF53822">
    <property type="entry name" value="Periplasmic binding protein-like I"/>
    <property type="match status" value="1"/>
</dbReference>
<dbReference type="Pfam" id="PF13458">
    <property type="entry name" value="Peripla_BP_6"/>
    <property type="match status" value="1"/>
</dbReference>
<dbReference type="STRING" id="644282.Deba_2869"/>
<comment type="similarity">
    <text evidence="1">Belongs to the leucine-binding protein family.</text>
</comment>
<evidence type="ECO:0000259" key="4">
    <source>
        <dbReference type="Pfam" id="PF13458"/>
    </source>
</evidence>
<proteinExistence type="inferred from homology"/>
<organism evidence="5 6">
    <name type="scientific">Desulfarculus baarsii (strain ATCC 33931 / DSM 2075 / LMG 7858 / VKM B-1802 / 2st14)</name>
    <dbReference type="NCBI Taxonomy" id="644282"/>
    <lineage>
        <taxon>Bacteria</taxon>
        <taxon>Pseudomonadati</taxon>
        <taxon>Thermodesulfobacteriota</taxon>
        <taxon>Desulfarculia</taxon>
        <taxon>Desulfarculales</taxon>
        <taxon>Desulfarculaceae</taxon>
        <taxon>Desulfarculus</taxon>
    </lineage>
</organism>
<protein>
    <submittedName>
        <fullName evidence="5">Extracellular ligand-binding receptor</fullName>
    </submittedName>
</protein>
<keyword evidence="5" id="KW-0675">Receptor</keyword>
<evidence type="ECO:0000256" key="3">
    <source>
        <dbReference type="SAM" id="SignalP"/>
    </source>
</evidence>
<dbReference type="KEGG" id="dbr:Deba_2869"/>
<keyword evidence="6" id="KW-1185">Reference proteome</keyword>
<name>E1QMH9_DESB2</name>
<dbReference type="Proteomes" id="UP000009047">
    <property type="component" value="Chromosome"/>
</dbReference>
<feature type="signal peptide" evidence="3">
    <location>
        <begin position="1"/>
        <end position="22"/>
    </location>
</feature>
<accession>E1QMH9</accession>
<dbReference type="EMBL" id="CP002085">
    <property type="protein sequence ID" value="ADK86222.1"/>
    <property type="molecule type" value="Genomic_DNA"/>
</dbReference>
<keyword evidence="2 3" id="KW-0732">Signal</keyword>
<dbReference type="CDD" id="cd06343">
    <property type="entry name" value="PBP1_ABC_ligand_binding-like"/>
    <property type="match status" value="1"/>
</dbReference>
<sequence length="397" mass="43115">MTLKRLATFVLALALIIPSAAAADDRTGVSDDKIRVGISTPISGPAALWSTAALGMNAWATHINEGGGIHGRKIELIIKDDGYNPERTVRNLQEMKDNVFVVMGLLGSAACEAGKDFFPDNQIPLINAYGDIRIFADMPKEKHKWFFIAYPDYEDENEYLCSYGIESLGAKKIAHFYQNDDYGQKAEAGIKKAVAAAAGKAELIASVPYQVNERSMAPYAAQLKNSGADTLILTASPTHASLLIKAMAKQGYAPKVLTNFTVGDPIMYKIAGRNWEGTYVTAPGQMGMPGVDPAADRVAAILLEVDPRLKGREYLAIFGAVSMMHLAKGLELAGRDLTRQGLITAMEKIKDWKPEGMGAPVTYGPDRRQGVNAVRMSQARDGKIEPLTDFKVFAPRF</sequence>
<dbReference type="eggNOG" id="COG0683">
    <property type="taxonomic scope" value="Bacteria"/>
</dbReference>
<dbReference type="PANTHER" id="PTHR47235:SF1">
    <property type="entry name" value="BLR6548 PROTEIN"/>
    <property type="match status" value="1"/>
</dbReference>
<evidence type="ECO:0000256" key="1">
    <source>
        <dbReference type="ARBA" id="ARBA00010062"/>
    </source>
</evidence>
<gene>
    <name evidence="5" type="ordered locus">Deba_2869</name>
</gene>
<feature type="chain" id="PRO_5003150221" evidence="3">
    <location>
        <begin position="23"/>
        <end position="397"/>
    </location>
</feature>
<reference evidence="5 6" key="1">
    <citation type="journal article" date="2010" name="Stand. Genomic Sci.">
        <title>Complete genome sequence of Desulfarculus baarsii type strain (2st14).</title>
        <authorList>
            <person name="Sun H."/>
            <person name="Spring S."/>
            <person name="Lapidus A."/>
            <person name="Davenport K."/>
            <person name="Del Rio T.G."/>
            <person name="Tice H."/>
            <person name="Nolan M."/>
            <person name="Copeland A."/>
            <person name="Cheng J.F."/>
            <person name="Lucas S."/>
            <person name="Tapia R."/>
            <person name="Goodwin L."/>
            <person name="Pitluck S."/>
            <person name="Ivanova N."/>
            <person name="Pagani I."/>
            <person name="Mavromatis K."/>
            <person name="Ovchinnikova G."/>
            <person name="Pati A."/>
            <person name="Chen A."/>
            <person name="Palaniappan K."/>
            <person name="Hauser L."/>
            <person name="Chang Y.J."/>
            <person name="Jeffries C.D."/>
            <person name="Detter J.C."/>
            <person name="Han C."/>
            <person name="Rohde M."/>
            <person name="Brambilla E."/>
            <person name="Goker M."/>
            <person name="Woyke T."/>
            <person name="Bristow J."/>
            <person name="Eisen J.A."/>
            <person name="Markowitz V."/>
            <person name="Hugenholtz P."/>
            <person name="Kyrpides N.C."/>
            <person name="Klenk H.P."/>
            <person name="Land M."/>
        </authorList>
    </citation>
    <scope>NUCLEOTIDE SEQUENCE [LARGE SCALE GENOMIC DNA]</scope>
    <source>
        <strain evidence="6">ATCC 33931 / DSM 2075 / LMG 7858 / VKM B-1802 / 2st14</strain>
    </source>
</reference>
<evidence type="ECO:0000313" key="6">
    <source>
        <dbReference type="Proteomes" id="UP000009047"/>
    </source>
</evidence>
<evidence type="ECO:0000256" key="2">
    <source>
        <dbReference type="ARBA" id="ARBA00022729"/>
    </source>
</evidence>
<dbReference type="InterPro" id="IPR028081">
    <property type="entry name" value="Leu-bd"/>
</dbReference>
<dbReference type="InterPro" id="IPR028082">
    <property type="entry name" value="Peripla_BP_I"/>
</dbReference>
<evidence type="ECO:0000313" key="5">
    <source>
        <dbReference type="EMBL" id="ADK86222.1"/>
    </source>
</evidence>
<dbReference type="AlphaFoldDB" id="E1QMH9"/>